<evidence type="ECO:0008006" key="3">
    <source>
        <dbReference type="Google" id="ProtNLM"/>
    </source>
</evidence>
<dbReference type="EMBL" id="NBYY01000031">
    <property type="protein sequence ID" value="PCS21725.1"/>
    <property type="molecule type" value="Genomic_DNA"/>
</dbReference>
<dbReference type="Proteomes" id="UP000219020">
    <property type="component" value="Unassembled WGS sequence"/>
</dbReference>
<keyword evidence="2" id="KW-1185">Reference proteome</keyword>
<dbReference type="AlphaFoldDB" id="A0A2A5T0N9"/>
<evidence type="ECO:0000313" key="1">
    <source>
        <dbReference type="EMBL" id="PCS21725.1"/>
    </source>
</evidence>
<sequence length="44" mass="5093">MQSTLVSLYPSLSHCQAKPPVNVFINSTNLQVCHNLRILRHREF</sequence>
<gene>
    <name evidence="1" type="ORF">BTN49_2737</name>
</gene>
<proteinExistence type="predicted"/>
<organism evidence="1 2">
    <name type="scientific">Candidatus Enterovibrio escicola</name>
    <dbReference type="NCBI Taxonomy" id="1927127"/>
    <lineage>
        <taxon>Bacteria</taxon>
        <taxon>Pseudomonadati</taxon>
        <taxon>Pseudomonadota</taxon>
        <taxon>Gammaproteobacteria</taxon>
        <taxon>Vibrionales</taxon>
        <taxon>Vibrionaceae</taxon>
        <taxon>Enterovibrio</taxon>
    </lineage>
</organism>
<evidence type="ECO:0000313" key="2">
    <source>
        <dbReference type="Proteomes" id="UP000219020"/>
    </source>
</evidence>
<protein>
    <recommendedName>
        <fullName evidence="3">Mobile element protein</fullName>
    </recommendedName>
</protein>
<comment type="caution">
    <text evidence="1">The sequence shown here is derived from an EMBL/GenBank/DDBJ whole genome shotgun (WGS) entry which is preliminary data.</text>
</comment>
<reference evidence="2" key="1">
    <citation type="submission" date="2017-04" db="EMBL/GenBank/DDBJ databases">
        <title>Genome evolution of the luminous symbionts of deep sea anglerfish.</title>
        <authorList>
            <person name="Hendry T.A."/>
        </authorList>
    </citation>
    <scope>NUCLEOTIDE SEQUENCE [LARGE SCALE GENOMIC DNA]</scope>
</reference>
<name>A0A2A5T0N9_9GAMM</name>
<accession>A0A2A5T0N9</accession>